<evidence type="ECO:0000313" key="4">
    <source>
        <dbReference type="WBParaSite" id="OFLC_0000736301-mRNA-1"/>
    </source>
</evidence>
<proteinExistence type="predicted"/>
<gene>
    <name evidence="2" type="ORF">OFLC_LOCUS7364</name>
</gene>
<dbReference type="WBParaSite" id="OFLC_0000736301-mRNA-1">
    <property type="protein sequence ID" value="OFLC_0000736301-mRNA-1"/>
    <property type="gene ID" value="OFLC_0000736301"/>
</dbReference>
<name>A0A183HIQ2_9BILA</name>
<keyword evidence="3" id="KW-1185">Reference proteome</keyword>
<dbReference type="STRING" id="387005.A0A183HIQ2"/>
<dbReference type="Proteomes" id="UP000267606">
    <property type="component" value="Unassembled WGS sequence"/>
</dbReference>
<evidence type="ECO:0000313" key="2">
    <source>
        <dbReference type="EMBL" id="VDO50646.1"/>
    </source>
</evidence>
<reference evidence="4" key="1">
    <citation type="submission" date="2016-06" db="UniProtKB">
        <authorList>
            <consortium name="WormBaseParasite"/>
        </authorList>
    </citation>
    <scope>IDENTIFICATION</scope>
</reference>
<organism evidence="4">
    <name type="scientific">Onchocerca flexuosa</name>
    <dbReference type="NCBI Taxonomy" id="387005"/>
    <lineage>
        <taxon>Eukaryota</taxon>
        <taxon>Metazoa</taxon>
        <taxon>Ecdysozoa</taxon>
        <taxon>Nematoda</taxon>
        <taxon>Chromadorea</taxon>
        <taxon>Rhabditida</taxon>
        <taxon>Spirurina</taxon>
        <taxon>Spiruromorpha</taxon>
        <taxon>Filarioidea</taxon>
        <taxon>Onchocercidae</taxon>
        <taxon>Onchocerca</taxon>
    </lineage>
</organism>
<feature type="compositionally biased region" description="Acidic residues" evidence="1">
    <location>
        <begin position="124"/>
        <end position="134"/>
    </location>
</feature>
<evidence type="ECO:0000313" key="3">
    <source>
        <dbReference type="Proteomes" id="UP000267606"/>
    </source>
</evidence>
<feature type="region of interest" description="Disordered" evidence="1">
    <location>
        <begin position="116"/>
        <end position="153"/>
    </location>
</feature>
<dbReference type="AlphaFoldDB" id="A0A183HIQ2"/>
<sequence>MGRNLTGQFLEGEHSPELFSDRPTTKIPKLTLTWSEKNAVNFMSLNHSFITVTFYGDTTSDDGNTETDDINVPVIDSVSTGQYLSSQRSVARLNELPKIATRIPFTVHRIQNDSQLERQTAILDNDDDGNEDEEMMKNEEGGEEDLHDDDDDDDELAEVNNNNCVKLESNGAIGNSHIAGKWWFGKSTKNIPHCAKWGCTHDHRDKESTDNGGKYLTPTQQRFKEIHQLRKQLKLALSQLEDKDLHLN</sequence>
<feature type="compositionally biased region" description="Acidic residues" evidence="1">
    <location>
        <begin position="141"/>
        <end position="153"/>
    </location>
</feature>
<accession>A0A183HIQ2</accession>
<protein>
    <submittedName>
        <fullName evidence="2 4">Uncharacterized protein</fullName>
    </submittedName>
</protein>
<dbReference type="EMBL" id="UZAJ01007644">
    <property type="protein sequence ID" value="VDO50646.1"/>
    <property type="molecule type" value="Genomic_DNA"/>
</dbReference>
<evidence type="ECO:0000256" key="1">
    <source>
        <dbReference type="SAM" id="MobiDB-lite"/>
    </source>
</evidence>
<reference evidence="2 3" key="2">
    <citation type="submission" date="2018-11" db="EMBL/GenBank/DDBJ databases">
        <authorList>
            <consortium name="Pathogen Informatics"/>
        </authorList>
    </citation>
    <scope>NUCLEOTIDE SEQUENCE [LARGE SCALE GENOMIC DNA]</scope>
</reference>